<evidence type="ECO:0000256" key="2">
    <source>
        <dbReference type="SAM" id="Phobius"/>
    </source>
</evidence>
<dbReference type="InterPro" id="IPR025565">
    <property type="entry name" value="DUF4328"/>
</dbReference>
<organism evidence="4 5">
    <name type="scientific">Actinoplanes oblitus</name>
    <dbReference type="NCBI Taxonomy" id="3040509"/>
    <lineage>
        <taxon>Bacteria</taxon>
        <taxon>Bacillati</taxon>
        <taxon>Actinomycetota</taxon>
        <taxon>Actinomycetes</taxon>
        <taxon>Micromonosporales</taxon>
        <taxon>Micromonosporaceae</taxon>
        <taxon>Actinoplanes</taxon>
    </lineage>
</organism>
<sequence>MSAQQPPPVPDDPPPAVDPWSAEASTEIWSPPSPYPPPAYTDPTAPPVHPASAAPPVHPASAAPPVYPAPAAPPVYPAPAAAPAPPAYPAPAPARPVYPAPVSAYLPPSATGVPPAPYAYPPAPGHARSLRGPAILATTGLGLSLVSSLVLESLTRSRALLDGDGLGIVSLGVLGVFVFTVVAFLSWLHRASTNLWNTGHRLKWRPGWTVGAWLIPVANLVLPLLVFREIDRESRDHGSGLFAVWAVAWTLDILLDSYHGDVTRSGDAHALSLISTPVAAVAAILLVRRITADQERLVQPSPF</sequence>
<feature type="transmembrane region" description="Helical" evidence="2">
    <location>
        <begin position="208"/>
        <end position="227"/>
    </location>
</feature>
<feature type="region of interest" description="Disordered" evidence="1">
    <location>
        <begin position="1"/>
        <end position="60"/>
    </location>
</feature>
<gene>
    <name evidence="4" type="ORF">ACTOB_007992</name>
</gene>
<feature type="domain" description="DUF4328" evidence="3">
    <location>
        <begin position="168"/>
        <end position="291"/>
    </location>
</feature>
<reference evidence="4 5" key="1">
    <citation type="submission" date="2023-06" db="EMBL/GenBank/DDBJ databases">
        <authorList>
            <person name="Yushchuk O."/>
            <person name="Binda E."/>
            <person name="Ruckert-Reed C."/>
            <person name="Fedorenko V."/>
            <person name="Kalinowski J."/>
            <person name="Marinelli F."/>
        </authorList>
    </citation>
    <scope>NUCLEOTIDE SEQUENCE [LARGE SCALE GENOMIC DNA]</scope>
    <source>
        <strain evidence="4 5">NRRL 3884</strain>
    </source>
</reference>
<dbReference type="Pfam" id="PF14219">
    <property type="entry name" value="DUF4328"/>
    <property type="match status" value="1"/>
</dbReference>
<keyword evidence="2" id="KW-0812">Transmembrane</keyword>
<feature type="transmembrane region" description="Helical" evidence="2">
    <location>
        <begin position="239"/>
        <end position="258"/>
    </location>
</feature>
<keyword evidence="5" id="KW-1185">Reference proteome</keyword>
<evidence type="ECO:0000259" key="3">
    <source>
        <dbReference type="Pfam" id="PF14219"/>
    </source>
</evidence>
<keyword evidence="2" id="KW-1133">Transmembrane helix</keyword>
<feature type="transmembrane region" description="Helical" evidence="2">
    <location>
        <begin position="134"/>
        <end position="154"/>
    </location>
</feature>
<proteinExistence type="predicted"/>
<dbReference type="Proteomes" id="UP001240150">
    <property type="component" value="Chromosome"/>
</dbReference>
<evidence type="ECO:0000313" key="4">
    <source>
        <dbReference type="EMBL" id="WIM95853.1"/>
    </source>
</evidence>
<name>A0ABY8WFK2_9ACTN</name>
<keyword evidence="2" id="KW-0472">Membrane</keyword>
<feature type="transmembrane region" description="Helical" evidence="2">
    <location>
        <begin position="166"/>
        <end position="188"/>
    </location>
</feature>
<dbReference type="RefSeq" id="WP_284917161.1">
    <property type="nucleotide sequence ID" value="NZ_CP126980.1"/>
</dbReference>
<dbReference type="EMBL" id="CP126980">
    <property type="protein sequence ID" value="WIM95853.1"/>
    <property type="molecule type" value="Genomic_DNA"/>
</dbReference>
<feature type="transmembrane region" description="Helical" evidence="2">
    <location>
        <begin position="270"/>
        <end position="287"/>
    </location>
</feature>
<protein>
    <submittedName>
        <fullName evidence="4">DUF4328 domain-containing protein</fullName>
    </submittedName>
</protein>
<accession>A0ABY8WFK2</accession>
<evidence type="ECO:0000256" key="1">
    <source>
        <dbReference type="SAM" id="MobiDB-lite"/>
    </source>
</evidence>
<feature type="compositionally biased region" description="Pro residues" evidence="1">
    <location>
        <begin position="31"/>
        <end position="49"/>
    </location>
</feature>
<feature type="compositionally biased region" description="Low complexity" evidence="1">
    <location>
        <begin position="50"/>
        <end position="60"/>
    </location>
</feature>
<feature type="compositionally biased region" description="Pro residues" evidence="1">
    <location>
        <begin position="1"/>
        <end position="17"/>
    </location>
</feature>
<evidence type="ECO:0000313" key="5">
    <source>
        <dbReference type="Proteomes" id="UP001240150"/>
    </source>
</evidence>